<gene>
    <name evidence="3" type="ORF">DAPPUDRAFT_247618</name>
</gene>
<keyword evidence="1" id="KW-0732">Signal</keyword>
<dbReference type="Pfam" id="PF16033">
    <property type="entry name" value="DUF4789"/>
    <property type="match status" value="1"/>
</dbReference>
<evidence type="ECO:0000313" key="3">
    <source>
        <dbReference type="EMBL" id="EFX77488.1"/>
    </source>
</evidence>
<proteinExistence type="predicted"/>
<dbReference type="AlphaFoldDB" id="E9GST8"/>
<organism evidence="3 4">
    <name type="scientific">Daphnia pulex</name>
    <name type="common">Water flea</name>
    <dbReference type="NCBI Taxonomy" id="6669"/>
    <lineage>
        <taxon>Eukaryota</taxon>
        <taxon>Metazoa</taxon>
        <taxon>Ecdysozoa</taxon>
        <taxon>Arthropoda</taxon>
        <taxon>Crustacea</taxon>
        <taxon>Branchiopoda</taxon>
        <taxon>Diplostraca</taxon>
        <taxon>Cladocera</taxon>
        <taxon>Anomopoda</taxon>
        <taxon>Daphniidae</taxon>
        <taxon>Daphnia</taxon>
    </lineage>
</organism>
<feature type="chain" id="PRO_5003241449" description="DUF4789 domain-containing protein" evidence="1">
    <location>
        <begin position="23"/>
        <end position="420"/>
    </location>
</feature>
<feature type="domain" description="DUF4789" evidence="2">
    <location>
        <begin position="261"/>
        <end position="348"/>
    </location>
</feature>
<dbReference type="HOGENOM" id="CLU_654285_0_0_1"/>
<dbReference type="PANTHER" id="PTHR21177:SF4">
    <property type="entry name" value="IP06524P"/>
    <property type="match status" value="1"/>
</dbReference>
<dbReference type="InterPro" id="IPR031993">
    <property type="entry name" value="DUF4789"/>
</dbReference>
<dbReference type="OrthoDB" id="6338576at2759"/>
<evidence type="ECO:0000313" key="4">
    <source>
        <dbReference type="Proteomes" id="UP000000305"/>
    </source>
</evidence>
<dbReference type="PANTHER" id="PTHR21177">
    <property type="entry name" value="IP06524P-RELATED"/>
    <property type="match status" value="1"/>
</dbReference>
<feature type="signal peptide" evidence="1">
    <location>
        <begin position="1"/>
        <end position="22"/>
    </location>
</feature>
<dbReference type="Proteomes" id="UP000000305">
    <property type="component" value="Unassembled WGS sequence"/>
</dbReference>
<keyword evidence="4" id="KW-1185">Reference proteome</keyword>
<accession>E9GST8</accession>
<dbReference type="KEGG" id="dpx:DAPPUDRAFT_247618"/>
<sequence length="420" mass="47587">MTRIKLLFQSFCLVLLFSDLLCLPNPDKEVKQQPDCGSKAARQRNEQSNEKLKKILKHLGANYKKSVELAEGLLPDTTRIEDTSKDADPLSEGPDSYNLADLLLLANGLCHEAHFLPPPEEENKIKLIAGSETNETDPSSEEDTKLESIRPVSNLTLLHPPKRSETKDDLINRLKLLGDELESSETELSPKLLIDFKEAWLRIVNKSNEFFDFRVPQSKQEEEDLRIYTARLLFLSNERLCESPDEIFFKGPCISVGPTEHCSENMELNDGPKNQGFCDCLPLESAEEKSDLRGPCPNGQWFVLRNKIPQCEENSGGCPADGRHVYWSPDAGVHIAKKCWEIGTKGPCDPDERLHLRQDMGDFEIYCDRNSVSSLSSPVIIPPVPSYRAACQEGSYRKQRLKCLKLLVVARRRIFTIRYL</sequence>
<reference evidence="3 4" key="1">
    <citation type="journal article" date="2011" name="Science">
        <title>The ecoresponsive genome of Daphnia pulex.</title>
        <authorList>
            <person name="Colbourne J.K."/>
            <person name="Pfrender M.E."/>
            <person name="Gilbert D."/>
            <person name="Thomas W.K."/>
            <person name="Tucker A."/>
            <person name="Oakley T.H."/>
            <person name="Tokishita S."/>
            <person name="Aerts A."/>
            <person name="Arnold G.J."/>
            <person name="Basu M.K."/>
            <person name="Bauer D.J."/>
            <person name="Caceres C.E."/>
            <person name="Carmel L."/>
            <person name="Casola C."/>
            <person name="Choi J.H."/>
            <person name="Detter J.C."/>
            <person name="Dong Q."/>
            <person name="Dusheyko S."/>
            <person name="Eads B.D."/>
            <person name="Frohlich T."/>
            <person name="Geiler-Samerotte K.A."/>
            <person name="Gerlach D."/>
            <person name="Hatcher P."/>
            <person name="Jogdeo S."/>
            <person name="Krijgsveld J."/>
            <person name="Kriventseva E.V."/>
            <person name="Kultz D."/>
            <person name="Laforsch C."/>
            <person name="Lindquist E."/>
            <person name="Lopez J."/>
            <person name="Manak J.R."/>
            <person name="Muller J."/>
            <person name="Pangilinan J."/>
            <person name="Patwardhan R.P."/>
            <person name="Pitluck S."/>
            <person name="Pritham E.J."/>
            <person name="Rechtsteiner A."/>
            <person name="Rho M."/>
            <person name="Rogozin I.B."/>
            <person name="Sakarya O."/>
            <person name="Salamov A."/>
            <person name="Schaack S."/>
            <person name="Shapiro H."/>
            <person name="Shiga Y."/>
            <person name="Skalitzky C."/>
            <person name="Smith Z."/>
            <person name="Souvorov A."/>
            <person name="Sung W."/>
            <person name="Tang Z."/>
            <person name="Tsuchiya D."/>
            <person name="Tu H."/>
            <person name="Vos H."/>
            <person name="Wang M."/>
            <person name="Wolf Y.I."/>
            <person name="Yamagata H."/>
            <person name="Yamada T."/>
            <person name="Ye Y."/>
            <person name="Shaw J.R."/>
            <person name="Andrews J."/>
            <person name="Crease T.J."/>
            <person name="Tang H."/>
            <person name="Lucas S.M."/>
            <person name="Robertson H.M."/>
            <person name="Bork P."/>
            <person name="Koonin E.V."/>
            <person name="Zdobnov E.M."/>
            <person name="Grigoriev I.V."/>
            <person name="Lynch M."/>
            <person name="Boore J.L."/>
        </authorList>
    </citation>
    <scope>NUCLEOTIDE SEQUENCE [LARGE SCALE GENOMIC DNA]</scope>
</reference>
<evidence type="ECO:0000259" key="2">
    <source>
        <dbReference type="Pfam" id="PF16033"/>
    </source>
</evidence>
<dbReference type="EMBL" id="GL732562">
    <property type="protein sequence ID" value="EFX77488.1"/>
    <property type="molecule type" value="Genomic_DNA"/>
</dbReference>
<dbReference type="InParanoid" id="E9GST8"/>
<protein>
    <recommendedName>
        <fullName evidence="2">DUF4789 domain-containing protein</fullName>
    </recommendedName>
</protein>
<name>E9GST8_DAPPU</name>
<evidence type="ECO:0000256" key="1">
    <source>
        <dbReference type="SAM" id="SignalP"/>
    </source>
</evidence>